<gene>
    <name evidence="2" type="ORF">I2I05_07140</name>
</gene>
<dbReference type="Proteomes" id="UP000597617">
    <property type="component" value="Unassembled WGS sequence"/>
</dbReference>
<reference evidence="2 3" key="1">
    <citation type="submission" date="2020-11" db="EMBL/GenBank/DDBJ databases">
        <authorList>
            <person name="Kim M.K."/>
        </authorList>
    </citation>
    <scope>NUCLEOTIDE SEQUENCE [LARGE SCALE GENOMIC DNA]</scope>
    <source>
        <strain evidence="2 3">BT683</strain>
    </source>
</reference>
<feature type="transmembrane region" description="Helical" evidence="1">
    <location>
        <begin position="88"/>
        <end position="107"/>
    </location>
</feature>
<name>A0ABS0IFM5_9BACT</name>
<organism evidence="2 3">
    <name type="scientific">Hymenobacter jeongseonensis</name>
    <dbReference type="NCBI Taxonomy" id="2791027"/>
    <lineage>
        <taxon>Bacteria</taxon>
        <taxon>Pseudomonadati</taxon>
        <taxon>Bacteroidota</taxon>
        <taxon>Cytophagia</taxon>
        <taxon>Cytophagales</taxon>
        <taxon>Hymenobacteraceae</taxon>
        <taxon>Hymenobacter</taxon>
    </lineage>
</organism>
<sequence>MNAASPPPESPDRTTLFHRRHLRRQVAKSVGHIGPAIVFVLAVVPVLSGAEAFTALVGLEVVVGVVYLTLMVRELRNLRHNPFHSERVAWLELAAAAILLIESYHIWHRHHAAELAGAPARFHALPWVYALVAVAYIVLAFRMRQLTGRTFLHLHADGFAVRTGRFGKEHNLRWADIASADPEGSTGVVVRRTDGQEHRIVFDSLHEGTVHRDRLLAHLRKSISR</sequence>
<feature type="transmembrane region" description="Helical" evidence="1">
    <location>
        <begin position="29"/>
        <end position="47"/>
    </location>
</feature>
<feature type="transmembrane region" description="Helical" evidence="1">
    <location>
        <begin position="53"/>
        <end position="72"/>
    </location>
</feature>
<keyword evidence="1" id="KW-0472">Membrane</keyword>
<feature type="transmembrane region" description="Helical" evidence="1">
    <location>
        <begin position="127"/>
        <end position="143"/>
    </location>
</feature>
<keyword evidence="1" id="KW-1133">Transmembrane helix</keyword>
<keyword evidence="3" id="KW-1185">Reference proteome</keyword>
<dbReference type="RefSeq" id="WP_196281554.1">
    <property type="nucleotide sequence ID" value="NZ_JADQDQ010000003.1"/>
</dbReference>
<keyword evidence="1" id="KW-0812">Transmembrane</keyword>
<dbReference type="EMBL" id="JADQDQ010000003">
    <property type="protein sequence ID" value="MBF9237167.1"/>
    <property type="molecule type" value="Genomic_DNA"/>
</dbReference>
<comment type="caution">
    <text evidence="2">The sequence shown here is derived from an EMBL/GenBank/DDBJ whole genome shotgun (WGS) entry which is preliminary data.</text>
</comment>
<evidence type="ECO:0000256" key="1">
    <source>
        <dbReference type="SAM" id="Phobius"/>
    </source>
</evidence>
<evidence type="ECO:0000313" key="3">
    <source>
        <dbReference type="Proteomes" id="UP000597617"/>
    </source>
</evidence>
<accession>A0ABS0IFM5</accession>
<protein>
    <recommendedName>
        <fullName evidence="4">PH domain-containing protein</fullName>
    </recommendedName>
</protein>
<evidence type="ECO:0000313" key="2">
    <source>
        <dbReference type="EMBL" id="MBF9237167.1"/>
    </source>
</evidence>
<proteinExistence type="predicted"/>
<evidence type="ECO:0008006" key="4">
    <source>
        <dbReference type="Google" id="ProtNLM"/>
    </source>
</evidence>